<dbReference type="SMART" id="SM00041">
    <property type="entry name" value="CT"/>
    <property type="match status" value="1"/>
</dbReference>
<feature type="signal peptide" evidence="12">
    <location>
        <begin position="1"/>
        <end position="20"/>
    </location>
</feature>
<dbReference type="GO" id="GO:0010556">
    <property type="term" value="P:regulation of macromolecule biosynthetic process"/>
    <property type="evidence" value="ECO:0007669"/>
    <property type="project" value="UniProtKB-ARBA"/>
</dbReference>
<gene>
    <name evidence="16" type="ORF">NDU88_004637</name>
</gene>
<proteinExistence type="inferred from homology"/>
<dbReference type="GO" id="GO:0019838">
    <property type="term" value="F:growth factor binding"/>
    <property type="evidence" value="ECO:0007669"/>
    <property type="project" value="UniProtKB-KW"/>
</dbReference>
<dbReference type="Pfam" id="PF19035">
    <property type="entry name" value="TSP1_CCN"/>
    <property type="match status" value="1"/>
</dbReference>
<keyword evidence="5 12" id="KW-0732">Signal</keyword>
<feature type="chain" id="PRO_5043473825" description="CCN family member 1" evidence="12">
    <location>
        <begin position="21"/>
        <end position="364"/>
    </location>
</feature>
<keyword evidence="3" id="KW-0964">Secreted</keyword>
<dbReference type="FunFam" id="2.20.100.10:FF:000038">
    <property type="entry name" value="CYR61 isoform 1"/>
    <property type="match status" value="1"/>
</dbReference>
<feature type="domain" description="VWFC" evidence="14">
    <location>
        <begin position="94"/>
        <end position="160"/>
    </location>
</feature>
<name>A0AAV7T804_PLEWA</name>
<dbReference type="InterPro" id="IPR000884">
    <property type="entry name" value="TSP1_rpt"/>
</dbReference>
<dbReference type="GO" id="GO:2000026">
    <property type="term" value="P:regulation of multicellular organismal development"/>
    <property type="evidence" value="ECO:0007669"/>
    <property type="project" value="UniProtKB-ARBA"/>
</dbReference>
<evidence type="ECO:0000256" key="12">
    <source>
        <dbReference type="SAM" id="SignalP"/>
    </source>
</evidence>
<evidence type="ECO:0000313" key="17">
    <source>
        <dbReference type="Proteomes" id="UP001066276"/>
    </source>
</evidence>
<dbReference type="PANTHER" id="PTHR11348">
    <property type="entry name" value="CONNECTIVE TISSUE GROWTH FACTOR-RELATED"/>
    <property type="match status" value="1"/>
</dbReference>
<dbReference type="AlphaFoldDB" id="A0AAV7T804"/>
<dbReference type="InterPro" id="IPR012395">
    <property type="entry name" value="IGFBP_CNN"/>
</dbReference>
<dbReference type="PROSITE" id="PS50092">
    <property type="entry name" value="TSP1"/>
    <property type="match status" value="1"/>
</dbReference>
<keyword evidence="7" id="KW-0340">Growth factor binding</keyword>
<dbReference type="PROSITE" id="PS50184">
    <property type="entry name" value="VWFC_2"/>
    <property type="match status" value="1"/>
</dbReference>
<dbReference type="PANTHER" id="PTHR11348:SF18">
    <property type="entry name" value="CCN FAMILY MEMBER 1"/>
    <property type="match status" value="1"/>
</dbReference>
<evidence type="ECO:0000256" key="10">
    <source>
        <dbReference type="ARBA" id="ARBA00042351"/>
    </source>
</evidence>
<dbReference type="SMART" id="SM00121">
    <property type="entry name" value="IB"/>
    <property type="match status" value="1"/>
</dbReference>
<evidence type="ECO:0000256" key="8">
    <source>
        <dbReference type="ARBA" id="ARBA00039941"/>
    </source>
</evidence>
<evidence type="ECO:0000256" key="5">
    <source>
        <dbReference type="ARBA" id="ARBA00022729"/>
    </source>
</evidence>
<dbReference type="InterPro" id="IPR001007">
    <property type="entry name" value="VWF_dom"/>
</dbReference>
<evidence type="ECO:0000259" key="15">
    <source>
        <dbReference type="PROSITE" id="PS51323"/>
    </source>
</evidence>
<dbReference type="FunFam" id="2.10.70.10:FF:000015">
    <property type="entry name" value="CYR61 isoform 1"/>
    <property type="match status" value="1"/>
</dbReference>
<dbReference type="GO" id="GO:0005615">
    <property type="term" value="C:extracellular space"/>
    <property type="evidence" value="ECO:0007669"/>
    <property type="project" value="TreeGrafter"/>
</dbReference>
<dbReference type="PROSITE" id="PS51323">
    <property type="entry name" value="IGFBP_N_2"/>
    <property type="match status" value="1"/>
</dbReference>
<organism evidence="16 17">
    <name type="scientific">Pleurodeles waltl</name>
    <name type="common">Iberian ribbed newt</name>
    <dbReference type="NCBI Taxonomy" id="8319"/>
    <lineage>
        <taxon>Eukaryota</taxon>
        <taxon>Metazoa</taxon>
        <taxon>Chordata</taxon>
        <taxon>Craniata</taxon>
        <taxon>Vertebrata</taxon>
        <taxon>Euteleostomi</taxon>
        <taxon>Amphibia</taxon>
        <taxon>Batrachia</taxon>
        <taxon>Caudata</taxon>
        <taxon>Salamandroidea</taxon>
        <taxon>Salamandridae</taxon>
        <taxon>Pleurodelinae</taxon>
        <taxon>Pleurodeles</taxon>
    </lineage>
</organism>
<dbReference type="EMBL" id="JANPWB010000007">
    <property type="protein sequence ID" value="KAJ1172795.1"/>
    <property type="molecule type" value="Genomic_DNA"/>
</dbReference>
<dbReference type="Pfam" id="PF00219">
    <property type="entry name" value="IGFBP"/>
    <property type="match status" value="1"/>
</dbReference>
<comment type="caution">
    <text evidence="16">The sequence shown here is derived from an EMBL/GenBank/DDBJ whole genome shotgun (WGS) entry which is preliminary data.</text>
</comment>
<evidence type="ECO:0000256" key="9">
    <source>
        <dbReference type="ARBA" id="ARBA00042204"/>
    </source>
</evidence>
<evidence type="ECO:0000259" key="14">
    <source>
        <dbReference type="PROSITE" id="PS50184"/>
    </source>
</evidence>
<dbReference type="PROSITE" id="PS01185">
    <property type="entry name" value="CTCK_1"/>
    <property type="match status" value="1"/>
</dbReference>
<comment type="subcellular location">
    <subcellularLocation>
        <location evidence="1">Secreted</location>
    </subcellularLocation>
</comment>
<comment type="similarity">
    <text evidence="2">Belongs to the CCN family.</text>
</comment>
<accession>A0AAV7T804</accession>
<keyword evidence="4" id="KW-0597">Phosphoprotein</keyword>
<dbReference type="SUPFAM" id="SSF57603">
    <property type="entry name" value="FnI-like domain"/>
    <property type="match status" value="1"/>
</dbReference>
<feature type="domain" description="IGFBP N-terminal" evidence="15">
    <location>
        <begin position="10"/>
        <end position="90"/>
    </location>
</feature>
<dbReference type="PROSITE" id="PS01208">
    <property type="entry name" value="VWFC_1"/>
    <property type="match status" value="1"/>
</dbReference>
<evidence type="ECO:0000256" key="2">
    <source>
        <dbReference type="ARBA" id="ARBA00008125"/>
    </source>
</evidence>
<evidence type="ECO:0000256" key="3">
    <source>
        <dbReference type="ARBA" id="ARBA00022525"/>
    </source>
</evidence>
<dbReference type="GO" id="GO:0007165">
    <property type="term" value="P:signal transduction"/>
    <property type="evidence" value="ECO:0007669"/>
    <property type="project" value="InterPro"/>
</dbReference>
<dbReference type="Pfam" id="PF00093">
    <property type="entry name" value="VWC"/>
    <property type="match status" value="1"/>
</dbReference>
<dbReference type="GO" id="GO:0030335">
    <property type="term" value="P:positive regulation of cell migration"/>
    <property type="evidence" value="ECO:0007669"/>
    <property type="project" value="TreeGrafter"/>
</dbReference>
<reference evidence="16" key="1">
    <citation type="journal article" date="2022" name="bioRxiv">
        <title>Sequencing and chromosome-scale assembly of the giantPleurodeles waltlgenome.</title>
        <authorList>
            <person name="Brown T."/>
            <person name="Elewa A."/>
            <person name="Iarovenko S."/>
            <person name="Subramanian E."/>
            <person name="Araus A.J."/>
            <person name="Petzold A."/>
            <person name="Susuki M."/>
            <person name="Suzuki K.-i.T."/>
            <person name="Hayashi T."/>
            <person name="Toyoda A."/>
            <person name="Oliveira C."/>
            <person name="Osipova E."/>
            <person name="Leigh N.D."/>
            <person name="Simon A."/>
            <person name="Yun M.H."/>
        </authorList>
    </citation>
    <scope>NUCLEOTIDE SEQUENCE</scope>
    <source>
        <strain evidence="16">20211129_DDA</strain>
        <tissue evidence="16">Liver</tissue>
    </source>
</reference>
<dbReference type="GO" id="GO:0045597">
    <property type="term" value="P:positive regulation of cell differentiation"/>
    <property type="evidence" value="ECO:0007669"/>
    <property type="project" value="TreeGrafter"/>
</dbReference>
<dbReference type="GO" id="GO:0007155">
    <property type="term" value="P:cell adhesion"/>
    <property type="evidence" value="ECO:0007669"/>
    <property type="project" value="TreeGrafter"/>
</dbReference>
<dbReference type="InterPro" id="IPR036383">
    <property type="entry name" value="TSP1_rpt_sf"/>
</dbReference>
<dbReference type="SMART" id="SM00209">
    <property type="entry name" value="TSP1"/>
    <property type="match status" value="1"/>
</dbReference>
<evidence type="ECO:0000259" key="13">
    <source>
        <dbReference type="PROSITE" id="PS01225"/>
    </source>
</evidence>
<dbReference type="PIRSF" id="PIRSF036495">
    <property type="entry name" value="IGFBP_rP_CNN"/>
    <property type="match status" value="1"/>
</dbReference>
<evidence type="ECO:0000256" key="7">
    <source>
        <dbReference type="ARBA" id="ARBA00023183"/>
    </source>
</evidence>
<dbReference type="InterPro" id="IPR043973">
    <property type="entry name" value="TSP1_CCN"/>
</dbReference>
<keyword evidence="17" id="KW-1185">Reference proteome</keyword>
<evidence type="ECO:0000256" key="6">
    <source>
        <dbReference type="ARBA" id="ARBA00023157"/>
    </source>
</evidence>
<keyword evidence="6" id="KW-1015">Disulfide bond</keyword>
<evidence type="ECO:0000256" key="1">
    <source>
        <dbReference type="ARBA" id="ARBA00004613"/>
    </source>
</evidence>
<dbReference type="InterPro" id="IPR050941">
    <property type="entry name" value="CCN"/>
</dbReference>
<comment type="caution">
    <text evidence="11">Lacks conserved residue(s) required for the propagation of feature annotation.</text>
</comment>
<dbReference type="Gene3D" id="2.20.100.10">
    <property type="entry name" value="Thrombospondin type-1 (TSP1) repeat"/>
    <property type="match status" value="1"/>
</dbReference>
<dbReference type="InterPro" id="IPR006207">
    <property type="entry name" value="Cys_knot_C"/>
</dbReference>
<dbReference type="InterPro" id="IPR009030">
    <property type="entry name" value="Growth_fac_rcpt_cys_sf"/>
</dbReference>
<dbReference type="InterPro" id="IPR006208">
    <property type="entry name" value="Glyco_hormone_CN"/>
</dbReference>
<evidence type="ECO:0000256" key="11">
    <source>
        <dbReference type="PROSITE-ProRule" id="PRU00039"/>
    </source>
</evidence>
<dbReference type="GO" id="GO:0008201">
    <property type="term" value="F:heparin binding"/>
    <property type="evidence" value="ECO:0007669"/>
    <property type="project" value="TreeGrafter"/>
</dbReference>
<dbReference type="SMART" id="SM00214">
    <property type="entry name" value="VWC"/>
    <property type="match status" value="1"/>
</dbReference>
<sequence length="364" mass="40409">MDSVAVLLHVLAVCTALVSCTCPRECTCPPRPPRCAPGVSLVLDSCGCCKSCAGQLNDDCSRLQPCDHHKGLECNLGADPLAARGICRAKQEGRSCEYNGRMYQNGENFQPSCKHQCTCIDGAVGCSPLCPQELPLNTLKCSHPRLVSVPGQCCKKFVCLKGPKKFGVVTEDILENKANSNELIYVGKESHWKNMPAWRPLFEGRNIGQRKCLTQTTEWSSCSKTCGMGLSTRVTNNNPMCKLVKETRLCTIRPCSRPNFAKLKKGKKCLKTHKPREPIRYTYAGCKSIQRYQPNFCGTCIDDRCCVPQLTRTVSVRFRCHDGDTFSKSVMTIQSCKCGTDCGHLNEASQPHYQLYGDMHKFNE</sequence>
<feature type="domain" description="CTCK" evidence="13">
    <location>
        <begin position="269"/>
        <end position="343"/>
    </location>
</feature>
<dbReference type="SUPFAM" id="SSF57184">
    <property type="entry name" value="Growth factor receptor domain"/>
    <property type="match status" value="1"/>
</dbReference>
<protein>
    <recommendedName>
        <fullName evidence="8">CCN family member 1</fullName>
    </recommendedName>
    <alternativeName>
        <fullName evidence="10">Cellular communication network factor 1</fullName>
    </alternativeName>
    <alternativeName>
        <fullName evidence="9">Protein CYR61</fullName>
    </alternativeName>
</protein>
<dbReference type="GO" id="GO:0005178">
    <property type="term" value="F:integrin binding"/>
    <property type="evidence" value="ECO:0007669"/>
    <property type="project" value="TreeGrafter"/>
</dbReference>
<dbReference type="Gene3D" id="2.10.70.10">
    <property type="entry name" value="Complement Module, domain 1"/>
    <property type="match status" value="1"/>
</dbReference>
<dbReference type="GO" id="GO:0031012">
    <property type="term" value="C:extracellular matrix"/>
    <property type="evidence" value="ECO:0007669"/>
    <property type="project" value="TreeGrafter"/>
</dbReference>
<evidence type="ECO:0000313" key="16">
    <source>
        <dbReference type="EMBL" id="KAJ1172795.1"/>
    </source>
</evidence>
<dbReference type="GO" id="GO:0051240">
    <property type="term" value="P:positive regulation of multicellular organismal process"/>
    <property type="evidence" value="ECO:0007669"/>
    <property type="project" value="UniProtKB-ARBA"/>
</dbReference>
<dbReference type="SUPFAM" id="SSF82895">
    <property type="entry name" value="TSP-1 type 1 repeat"/>
    <property type="match status" value="1"/>
</dbReference>
<dbReference type="GO" id="GO:0009891">
    <property type="term" value="P:positive regulation of biosynthetic process"/>
    <property type="evidence" value="ECO:0007669"/>
    <property type="project" value="UniProtKB-ARBA"/>
</dbReference>
<dbReference type="PROSITE" id="PS01225">
    <property type="entry name" value="CTCK_2"/>
    <property type="match status" value="1"/>
</dbReference>
<dbReference type="Proteomes" id="UP001066276">
    <property type="component" value="Chromosome 4_1"/>
</dbReference>
<dbReference type="InterPro" id="IPR000867">
    <property type="entry name" value="IGFBP-like"/>
</dbReference>
<dbReference type="Pfam" id="PF00007">
    <property type="entry name" value="Cys_knot"/>
    <property type="match status" value="1"/>
</dbReference>
<evidence type="ECO:0000256" key="4">
    <source>
        <dbReference type="ARBA" id="ARBA00022553"/>
    </source>
</evidence>